<protein>
    <submittedName>
        <fullName evidence="12">Type IV pilus biogenesis family protein</fullName>
    </submittedName>
</protein>
<evidence type="ECO:0000256" key="7">
    <source>
        <dbReference type="ARBA" id="ARBA00022989"/>
    </source>
</evidence>
<evidence type="ECO:0000313" key="12">
    <source>
        <dbReference type="EMBL" id="AMP11812.1"/>
    </source>
</evidence>
<keyword evidence="4" id="KW-0997">Cell inner membrane</keyword>
<dbReference type="GO" id="GO:0005886">
    <property type="term" value="C:plasma membrane"/>
    <property type="evidence" value="ECO:0007669"/>
    <property type="project" value="UniProtKB-SubCell"/>
</dbReference>
<proteinExistence type="predicted"/>
<keyword evidence="7 10" id="KW-1133">Transmembrane helix</keyword>
<feature type="region of interest" description="Disordered" evidence="9">
    <location>
        <begin position="141"/>
        <end position="190"/>
    </location>
</feature>
<dbReference type="AlphaFoldDB" id="A0A127QQC0"/>
<evidence type="ECO:0000256" key="8">
    <source>
        <dbReference type="ARBA" id="ARBA00023136"/>
    </source>
</evidence>
<evidence type="ECO:0000256" key="6">
    <source>
        <dbReference type="ARBA" id="ARBA00022927"/>
    </source>
</evidence>
<gene>
    <name evidence="12" type="primary">gspC</name>
    <name evidence="12" type="ORF">CAter282_4152</name>
</gene>
<dbReference type="Gene3D" id="2.30.30.830">
    <property type="match status" value="1"/>
</dbReference>
<dbReference type="PATRIC" id="fig|279058.17.peg.4479"/>
<keyword evidence="8 10" id="KW-0472">Membrane</keyword>
<accession>A0A127QQC0</accession>
<organism evidence="12 13">
    <name type="scientific">Collimonas arenae</name>
    <dbReference type="NCBI Taxonomy" id="279058"/>
    <lineage>
        <taxon>Bacteria</taxon>
        <taxon>Pseudomonadati</taxon>
        <taxon>Pseudomonadota</taxon>
        <taxon>Betaproteobacteria</taxon>
        <taxon>Burkholderiales</taxon>
        <taxon>Oxalobacteraceae</taxon>
        <taxon>Collimonas</taxon>
    </lineage>
</organism>
<evidence type="ECO:0000256" key="9">
    <source>
        <dbReference type="SAM" id="MobiDB-lite"/>
    </source>
</evidence>
<evidence type="ECO:0000256" key="2">
    <source>
        <dbReference type="ARBA" id="ARBA00022448"/>
    </source>
</evidence>
<keyword evidence="6" id="KW-0653">Protein transport</keyword>
<evidence type="ECO:0000256" key="5">
    <source>
        <dbReference type="ARBA" id="ARBA00022692"/>
    </source>
</evidence>
<dbReference type="Pfam" id="PF11356">
    <property type="entry name" value="T2SSC"/>
    <property type="match status" value="1"/>
</dbReference>
<feature type="domain" description="Type II secretion system protein GspC N-terminal" evidence="11">
    <location>
        <begin position="77"/>
        <end position="140"/>
    </location>
</feature>
<dbReference type="EMBL" id="CP013235">
    <property type="protein sequence ID" value="AMP11812.1"/>
    <property type="molecule type" value="Genomic_DNA"/>
</dbReference>
<keyword evidence="13" id="KW-1185">Reference proteome</keyword>
<name>A0A127QQC0_9BURK</name>
<dbReference type="InterPro" id="IPR024961">
    <property type="entry name" value="T2SS_GspC_N"/>
</dbReference>
<keyword evidence="5 10" id="KW-0812">Transmembrane</keyword>
<evidence type="ECO:0000313" key="13">
    <source>
        <dbReference type="Proteomes" id="UP000071778"/>
    </source>
</evidence>
<feature type="compositionally biased region" description="Polar residues" evidence="9">
    <location>
        <begin position="145"/>
        <end position="161"/>
    </location>
</feature>
<dbReference type="RefSeq" id="WP_061537450.1">
    <property type="nucleotide sequence ID" value="NZ_CP013233.1"/>
</dbReference>
<dbReference type="Proteomes" id="UP000071778">
    <property type="component" value="Chromosome"/>
</dbReference>
<sequence>MNGQISKKLGRHAKRLPGLVSLLLFMLLCACIAYWVMQLIKPPLRAVAAPPQAEEQQVDVSLAAGLFGGRGAVTVASNYQLLGVVAAKKGEESVAILSADGKPPQAVRQGKDLLPGTSVKEVHATYVLLSEGGVLKRVMLPQDPQPQTGMATASPILTPTQMPVPASAPAPAMTTQESAVEGPASAAQDK</sequence>
<evidence type="ECO:0000256" key="1">
    <source>
        <dbReference type="ARBA" id="ARBA00004533"/>
    </source>
</evidence>
<dbReference type="GO" id="GO:0015031">
    <property type="term" value="P:protein transport"/>
    <property type="evidence" value="ECO:0007669"/>
    <property type="project" value="UniProtKB-KW"/>
</dbReference>
<evidence type="ECO:0000259" key="11">
    <source>
        <dbReference type="Pfam" id="PF11356"/>
    </source>
</evidence>
<dbReference type="PROSITE" id="PS51257">
    <property type="entry name" value="PROKAR_LIPOPROTEIN"/>
    <property type="match status" value="1"/>
</dbReference>
<reference evidence="12 13" key="1">
    <citation type="submission" date="2015-11" db="EMBL/GenBank/DDBJ databases">
        <title>Exploring the genomic traits of fungus-feeding bacterial genus Collimonas.</title>
        <authorList>
            <person name="Song C."/>
            <person name="Schmidt R."/>
            <person name="de Jager V."/>
            <person name="Krzyzanowska D."/>
            <person name="Jongedijk E."/>
            <person name="Cankar K."/>
            <person name="Beekwilder J."/>
            <person name="van Veen A."/>
            <person name="de Boer W."/>
            <person name="van Veen J.A."/>
            <person name="Garbeva P."/>
        </authorList>
    </citation>
    <scope>NUCLEOTIDE SEQUENCE [LARGE SCALE GENOMIC DNA]</scope>
    <source>
        <strain evidence="12 13">Ter282</strain>
    </source>
</reference>
<feature type="transmembrane region" description="Helical" evidence="10">
    <location>
        <begin position="16"/>
        <end position="37"/>
    </location>
</feature>
<evidence type="ECO:0000256" key="10">
    <source>
        <dbReference type="SAM" id="Phobius"/>
    </source>
</evidence>
<keyword evidence="2" id="KW-0813">Transport</keyword>
<evidence type="ECO:0000256" key="3">
    <source>
        <dbReference type="ARBA" id="ARBA00022475"/>
    </source>
</evidence>
<dbReference type="OrthoDB" id="8778618at2"/>
<comment type="subcellular location">
    <subcellularLocation>
        <location evidence="1">Cell inner membrane</location>
    </subcellularLocation>
</comment>
<keyword evidence="3" id="KW-1003">Cell membrane</keyword>
<evidence type="ECO:0000256" key="4">
    <source>
        <dbReference type="ARBA" id="ARBA00022519"/>
    </source>
</evidence>
<feature type="compositionally biased region" description="Low complexity" evidence="9">
    <location>
        <begin position="163"/>
        <end position="172"/>
    </location>
</feature>